<feature type="domain" description="Exoribonuclease phosphorolytic" evidence="3">
    <location>
        <begin position="168"/>
        <end position="230"/>
    </location>
</feature>
<proteinExistence type="predicted"/>
<dbReference type="InterPro" id="IPR027408">
    <property type="entry name" value="PNPase/RNase_PH_dom_sf"/>
</dbReference>
<dbReference type="Gene3D" id="3.30.1370.10">
    <property type="entry name" value="K Homology domain, type 1"/>
    <property type="match status" value="1"/>
</dbReference>
<feature type="domain" description="Exoribonuclease phosphorolytic" evidence="2">
    <location>
        <begin position="348"/>
        <end position="482"/>
    </location>
</feature>
<dbReference type="SUPFAM" id="SSF46915">
    <property type="entry name" value="Polynucleotide phosphorylase/guanosine pentaphosphate synthase (PNPase/GPSI), domain 3"/>
    <property type="match status" value="1"/>
</dbReference>
<dbReference type="PANTHER" id="PTHR11252">
    <property type="entry name" value="POLYRIBONUCLEOTIDE NUCLEOTIDYLTRANSFERASE"/>
    <property type="match status" value="1"/>
</dbReference>
<dbReference type="GO" id="GO:0000965">
    <property type="term" value="P:mitochondrial RNA 3'-end processing"/>
    <property type="evidence" value="ECO:0007669"/>
    <property type="project" value="TreeGrafter"/>
</dbReference>
<organism evidence="5 6">
    <name type="scientific">Strongyloides stercoralis</name>
    <name type="common">Threadworm</name>
    <dbReference type="NCBI Taxonomy" id="6248"/>
    <lineage>
        <taxon>Eukaryota</taxon>
        <taxon>Metazoa</taxon>
        <taxon>Ecdysozoa</taxon>
        <taxon>Nematoda</taxon>
        <taxon>Chromadorea</taxon>
        <taxon>Rhabditida</taxon>
        <taxon>Tylenchina</taxon>
        <taxon>Panagrolaimomorpha</taxon>
        <taxon>Strongyloidoidea</taxon>
        <taxon>Strongyloididae</taxon>
        <taxon>Strongyloides</taxon>
    </lineage>
</organism>
<dbReference type="InterPro" id="IPR020568">
    <property type="entry name" value="Ribosomal_Su5_D2-typ_SF"/>
</dbReference>
<dbReference type="AlphaFoldDB" id="A0AAF5CT88"/>
<feature type="domain" description="Polyribonucleotide nucleotidyltransferase RNA-binding" evidence="4">
    <location>
        <begin position="264"/>
        <end position="345"/>
    </location>
</feature>
<evidence type="ECO:0000256" key="1">
    <source>
        <dbReference type="ARBA" id="ARBA00022884"/>
    </source>
</evidence>
<evidence type="ECO:0000259" key="3">
    <source>
        <dbReference type="Pfam" id="PF03725"/>
    </source>
</evidence>
<dbReference type="InterPro" id="IPR015847">
    <property type="entry name" value="ExoRNase_PH_dom2"/>
</dbReference>
<dbReference type="SUPFAM" id="SSF54211">
    <property type="entry name" value="Ribosomal protein S5 domain 2-like"/>
    <property type="match status" value="2"/>
</dbReference>
<dbReference type="WBParaSite" id="TCONS_00001422.p1">
    <property type="protein sequence ID" value="TCONS_00001422.p1"/>
    <property type="gene ID" value="XLOC_001308"/>
</dbReference>
<dbReference type="Gene3D" id="3.30.230.70">
    <property type="entry name" value="GHMP Kinase, N-terminal domain"/>
    <property type="match status" value="2"/>
</dbReference>
<name>A0AAF5CT88_STRER</name>
<dbReference type="GO" id="GO:0005829">
    <property type="term" value="C:cytosol"/>
    <property type="evidence" value="ECO:0007669"/>
    <property type="project" value="TreeGrafter"/>
</dbReference>
<dbReference type="GO" id="GO:0004654">
    <property type="term" value="F:polyribonucleotide nucleotidyltransferase activity"/>
    <property type="evidence" value="ECO:0007669"/>
    <property type="project" value="InterPro"/>
</dbReference>
<feature type="domain" description="Exoribonuclease phosphorolytic" evidence="2">
    <location>
        <begin position="38"/>
        <end position="164"/>
    </location>
</feature>
<dbReference type="NCBIfam" id="NF008805">
    <property type="entry name" value="PRK11824.1"/>
    <property type="match status" value="1"/>
</dbReference>
<dbReference type="InterPro" id="IPR001247">
    <property type="entry name" value="ExoRNase_PH_dom1"/>
</dbReference>
<dbReference type="NCBIfam" id="TIGR03591">
    <property type="entry name" value="polynuc_phos"/>
    <property type="match status" value="1"/>
</dbReference>
<dbReference type="Pfam" id="PF03726">
    <property type="entry name" value="PNPase"/>
    <property type="match status" value="1"/>
</dbReference>
<dbReference type="GO" id="GO:0000175">
    <property type="term" value="F:3'-5'-RNA exonuclease activity"/>
    <property type="evidence" value="ECO:0007669"/>
    <property type="project" value="TreeGrafter"/>
</dbReference>
<evidence type="ECO:0000313" key="5">
    <source>
        <dbReference type="Proteomes" id="UP000035681"/>
    </source>
</evidence>
<dbReference type="Pfam" id="PF01138">
    <property type="entry name" value="RNase_PH"/>
    <property type="match status" value="2"/>
</dbReference>
<reference evidence="6" key="1">
    <citation type="submission" date="2024-02" db="UniProtKB">
        <authorList>
            <consortium name="WormBaseParasite"/>
        </authorList>
    </citation>
    <scope>IDENTIFICATION</scope>
</reference>
<dbReference type="InterPro" id="IPR036345">
    <property type="entry name" value="ExoRNase_PH_dom2_sf"/>
</dbReference>
<evidence type="ECO:0000259" key="4">
    <source>
        <dbReference type="Pfam" id="PF03726"/>
    </source>
</evidence>
<evidence type="ECO:0000313" key="6">
    <source>
        <dbReference type="WBParaSite" id="TCONS_00001422.p1"/>
    </source>
</evidence>
<dbReference type="PANTHER" id="PTHR11252:SF0">
    <property type="entry name" value="POLYRIBONUCLEOTIDE NUCLEOTIDYLTRANSFERASE 1, MITOCHONDRIAL"/>
    <property type="match status" value="1"/>
</dbReference>
<evidence type="ECO:0000259" key="2">
    <source>
        <dbReference type="Pfam" id="PF01138"/>
    </source>
</evidence>
<dbReference type="SUPFAM" id="SSF55666">
    <property type="entry name" value="Ribonuclease PH domain 2-like"/>
    <property type="match status" value="2"/>
</dbReference>
<dbReference type="GO" id="GO:0000958">
    <property type="term" value="P:mitochondrial mRNA catabolic process"/>
    <property type="evidence" value="ECO:0007669"/>
    <property type="project" value="TreeGrafter"/>
</dbReference>
<accession>A0AAF5CT88</accession>
<dbReference type="InterPro" id="IPR012162">
    <property type="entry name" value="PNPase"/>
</dbReference>
<dbReference type="InterPro" id="IPR036612">
    <property type="entry name" value="KH_dom_type_1_sf"/>
</dbReference>
<dbReference type="GO" id="GO:0005739">
    <property type="term" value="C:mitochondrion"/>
    <property type="evidence" value="ECO:0007669"/>
    <property type="project" value="TreeGrafter"/>
</dbReference>
<dbReference type="GO" id="GO:0003723">
    <property type="term" value="F:RNA binding"/>
    <property type="evidence" value="ECO:0007669"/>
    <property type="project" value="UniProtKB-KW"/>
</dbReference>
<sequence length="737" mass="82102">MLKLLKSYPHFNLNCVKRNYNNVYIKSTAELGNNTSYTFESGRLARFADGAVVISQGENALLSTVVQGKTASDFGALALTAEYRHSGAAVGKIPSNFFRKDLFNSDVDILTARCVDRSLRPLFMASYKLPVQVICKPLALDDDCDTVVLSINASSASVYCANLPLIAPVGAVRVALVNDEIIINPKKYEKKKSTLDLLLAGTKDEKVIMLEMEGKEVPIEVFQRCVKEGLNSIQKIIESIEKLNPNFELHDPATFEMSELDRNIQNSIRDLAENELVFIFTDITLDKEGRDNKIKNVLKNILNDLSREYNIPESSEDISRNFSAVVKEILRNETIRSNIRIDGRKLNEIRPISMEVDVYKKLHGSALFQRGQSQVLSTVTFDSPESAFRPDSISQLIGEQEEKKFMHHYEFPSFAVNEIKQTSRQNRREIGHGILAEKALKNMIPSDFPFSIRLNTQVLESNGSTSMAAVVGGTLALRDAGVVLKSPVAGIAMGLMSSDYSSESKEKVILTDLNGIEDYAGDMDFKIAGTREGFTAMQLDVKIPGLSLDLLNQSLQNSREGLNFILDKINATQPHARSEFKKTVPVIEIINVQMKTKIALLQNGGYNLKLVETETNTKIKFEDDLSLRIFAPTIEKMNAAKEMISNLKDSEKFVQLDFGGLYDAEIVEILKSGFMIKFTKGTKPVFIKNSDIAGGRSKVVDSALFNKNVGDKIKVKYYGEDPNTGKMRLSCIMLDVK</sequence>
<dbReference type="InterPro" id="IPR036456">
    <property type="entry name" value="PNPase_PH_RNA-bd_sf"/>
</dbReference>
<keyword evidence="5" id="KW-1185">Reference proteome</keyword>
<keyword evidence="1" id="KW-0694">RNA-binding</keyword>
<dbReference type="Pfam" id="PF03725">
    <property type="entry name" value="RNase_PH_C"/>
    <property type="match status" value="1"/>
</dbReference>
<dbReference type="CDD" id="cd11364">
    <property type="entry name" value="RNase_PH_PNPase_2"/>
    <property type="match status" value="1"/>
</dbReference>
<dbReference type="InterPro" id="IPR015848">
    <property type="entry name" value="PNPase_PH_RNA-bd_bac/org-type"/>
</dbReference>
<protein>
    <submittedName>
        <fullName evidence="6">Polyribonucleotide nucleotidyltransferase</fullName>
    </submittedName>
</protein>
<dbReference type="Proteomes" id="UP000035681">
    <property type="component" value="Unplaced"/>
</dbReference>